<reference evidence="1" key="1">
    <citation type="journal article" date="2012" name="Proc. Natl. Acad. Sci. U.S.A.">
        <title>Antigenic diversity is generated by distinct evolutionary mechanisms in African trypanosome species.</title>
        <authorList>
            <person name="Jackson A.P."/>
            <person name="Berry A."/>
            <person name="Aslett M."/>
            <person name="Allison H.C."/>
            <person name="Burton P."/>
            <person name="Vavrova-Anderson J."/>
            <person name="Brown R."/>
            <person name="Browne H."/>
            <person name="Corton N."/>
            <person name="Hauser H."/>
            <person name="Gamble J."/>
            <person name="Gilderthorp R."/>
            <person name="Marcello L."/>
            <person name="McQuillan J."/>
            <person name="Otto T.D."/>
            <person name="Quail M.A."/>
            <person name="Sanders M.J."/>
            <person name="van Tonder A."/>
            <person name="Ginger M.L."/>
            <person name="Field M.C."/>
            <person name="Barry J.D."/>
            <person name="Hertz-Fowler C."/>
            <person name="Berriman M."/>
        </authorList>
    </citation>
    <scope>NUCLEOTIDE SEQUENCE</scope>
    <source>
        <strain evidence="1">Y486</strain>
    </source>
</reference>
<name>G0UA49_TRYVY</name>
<dbReference type="VEuPathDB" id="TriTrypDB:TvY486_1101660"/>
<sequence>MLVTDLNDVDAEDVVVLVSFQCLLSQEGRSNRRDEMREVPVEGHYAVVSNPWGGAAARSVAYEAGFVFSPSQKYFSCTDNNHKDWCRRMGTIHGVAPCVPQDVVKKFDTKGNVKVSLNAYKEAQGRSSDTWLVTKDAAPLVCQLTTVCDKVRCCRYGKEHSRPNSPVVFLTTKNDLKMVVSCLSWLAKQGAKLPNYAVKSIQEWIPATETFFDACNDQILHNSANRCPFHRKDWWNNCTKPFYCCRSTVHLLSLIVNVIGDHY</sequence>
<organism evidence="1">
    <name type="scientific">Trypanosoma vivax (strain Y486)</name>
    <dbReference type="NCBI Taxonomy" id="1055687"/>
    <lineage>
        <taxon>Eukaryota</taxon>
        <taxon>Discoba</taxon>
        <taxon>Euglenozoa</taxon>
        <taxon>Kinetoplastea</taxon>
        <taxon>Metakinetoplastina</taxon>
        <taxon>Trypanosomatida</taxon>
        <taxon>Trypanosomatidae</taxon>
        <taxon>Trypanosoma</taxon>
        <taxon>Duttonella</taxon>
    </lineage>
</organism>
<gene>
    <name evidence="1" type="ORF">TVY486_1101660</name>
</gene>
<protein>
    <submittedName>
        <fullName evidence="1">Uncharacterized protein</fullName>
    </submittedName>
</protein>
<dbReference type="OMA" id="RICPTAS"/>
<proteinExistence type="predicted"/>
<dbReference type="EMBL" id="HE573027">
    <property type="protein sequence ID" value="CCC52681.1"/>
    <property type="molecule type" value="Genomic_DNA"/>
</dbReference>
<dbReference type="AlphaFoldDB" id="G0UA49"/>
<accession>G0UA49</accession>
<evidence type="ECO:0000313" key="1">
    <source>
        <dbReference type="EMBL" id="CCC52681.1"/>
    </source>
</evidence>